<dbReference type="EMBL" id="NMQE01000909">
    <property type="protein sequence ID" value="PMB16056.1"/>
    <property type="molecule type" value="Genomic_DNA"/>
</dbReference>
<keyword evidence="1" id="KW-0175">Coiled coil</keyword>
<dbReference type="RefSeq" id="WP_102183624.1">
    <property type="nucleotide sequence ID" value="NZ_NMQE01000909.1"/>
</dbReference>
<dbReference type="Pfam" id="PF05597">
    <property type="entry name" value="Phasin"/>
    <property type="match status" value="1"/>
</dbReference>
<sequence length="100" mass="11452">MASIRELLEQSVLMGLGAVSLTRETAQNLVDEMVKRGQAQREEASDMVEQLIQRGEKERNALRKLIREEVQEVLKELQLPTHADMKAVERKLDAILQKLE</sequence>
<reference evidence="2 3" key="1">
    <citation type="submission" date="2017-07" db="EMBL/GenBank/DDBJ databases">
        <title>Genomes of Fischerella (Mastigocladus) sp. strains.</title>
        <authorList>
            <person name="Miller S.R."/>
        </authorList>
    </citation>
    <scope>NUCLEOTIDE SEQUENCE [LARGE SCALE GENOMIC DNA]</scope>
    <source>
        <strain evidence="2 3">CCMEE 5318</strain>
    </source>
</reference>
<evidence type="ECO:0000313" key="2">
    <source>
        <dbReference type="EMBL" id="PMB16056.1"/>
    </source>
</evidence>
<gene>
    <name evidence="2" type="ORF">CEN46_25190</name>
</gene>
<dbReference type="PANTHER" id="PTHR38664:SF1">
    <property type="entry name" value="SLR0058 PROTEIN"/>
    <property type="match status" value="1"/>
</dbReference>
<evidence type="ECO:0000256" key="1">
    <source>
        <dbReference type="SAM" id="Coils"/>
    </source>
</evidence>
<dbReference type="NCBIfam" id="NF047773">
    <property type="entry name" value="phas_rel_Lepto"/>
    <property type="match status" value="1"/>
</dbReference>
<organism evidence="2 3">
    <name type="scientific">Fischerella thermalis CCMEE 5318</name>
    <dbReference type="NCBI Taxonomy" id="2019666"/>
    <lineage>
        <taxon>Bacteria</taxon>
        <taxon>Bacillati</taxon>
        <taxon>Cyanobacteriota</taxon>
        <taxon>Cyanophyceae</taxon>
        <taxon>Nostocales</taxon>
        <taxon>Hapalosiphonaceae</taxon>
        <taxon>Fischerella</taxon>
    </lineage>
</organism>
<evidence type="ECO:0008006" key="4">
    <source>
        <dbReference type="Google" id="ProtNLM"/>
    </source>
</evidence>
<dbReference type="Proteomes" id="UP000235081">
    <property type="component" value="Unassembled WGS sequence"/>
</dbReference>
<dbReference type="PANTHER" id="PTHR38664">
    <property type="entry name" value="SLR0058 PROTEIN"/>
    <property type="match status" value="1"/>
</dbReference>
<protein>
    <recommendedName>
        <fullName evidence="4">Polyhydroxyalkanoate synthesis regulator</fullName>
    </recommendedName>
</protein>
<comment type="caution">
    <text evidence="2">The sequence shown here is derived from an EMBL/GenBank/DDBJ whole genome shotgun (WGS) entry which is preliminary data.</text>
</comment>
<accession>A0A2N6L4Q1</accession>
<evidence type="ECO:0000313" key="3">
    <source>
        <dbReference type="Proteomes" id="UP000235081"/>
    </source>
</evidence>
<name>A0A2N6L4Q1_9CYAN</name>
<feature type="non-terminal residue" evidence="2">
    <location>
        <position position="100"/>
    </location>
</feature>
<dbReference type="AlphaFoldDB" id="A0A2N6L4Q1"/>
<proteinExistence type="predicted"/>
<dbReference type="InterPro" id="IPR008769">
    <property type="entry name" value="PhaF_PhaI"/>
</dbReference>
<feature type="coiled-coil region" evidence="1">
    <location>
        <begin position="34"/>
        <end position="72"/>
    </location>
</feature>